<dbReference type="InterPro" id="IPR036181">
    <property type="entry name" value="MIT_dom_sf"/>
</dbReference>
<evidence type="ECO:0000256" key="1">
    <source>
        <dbReference type="ARBA" id="ARBA00022737"/>
    </source>
</evidence>
<name>A0A814HSM4_9BILA</name>
<dbReference type="InterPro" id="IPR007330">
    <property type="entry name" value="MIT_dom"/>
</dbReference>
<feature type="disulfide bond" evidence="3">
    <location>
        <begin position="1026"/>
        <end position="1043"/>
    </location>
</feature>
<evidence type="ECO:0000256" key="5">
    <source>
        <dbReference type="SAM" id="Coils"/>
    </source>
</evidence>
<dbReference type="Proteomes" id="UP000663829">
    <property type="component" value="Unassembled WGS sequence"/>
</dbReference>
<dbReference type="Proteomes" id="UP000681722">
    <property type="component" value="Unassembled WGS sequence"/>
</dbReference>
<dbReference type="EMBL" id="CAJOBC010003484">
    <property type="protein sequence ID" value="CAF3786289.1"/>
    <property type="molecule type" value="Genomic_DNA"/>
</dbReference>
<dbReference type="Gene3D" id="2.60.120.740">
    <property type="match status" value="3"/>
</dbReference>
<feature type="disulfide bond" evidence="3">
    <location>
        <begin position="1548"/>
        <end position="1575"/>
    </location>
</feature>
<dbReference type="Pfam" id="PF00040">
    <property type="entry name" value="fn2"/>
    <property type="match status" value="1"/>
</dbReference>
<dbReference type="InterPro" id="IPR000859">
    <property type="entry name" value="CUB_dom"/>
</dbReference>
<dbReference type="SMART" id="SM00059">
    <property type="entry name" value="FN2"/>
    <property type="match status" value="1"/>
</dbReference>
<keyword evidence="2 3" id="KW-1015">Disulfide bond</keyword>
<dbReference type="InterPro" id="IPR043159">
    <property type="entry name" value="Lectin_gal-bd_sf"/>
</dbReference>
<evidence type="ECO:0000256" key="6">
    <source>
        <dbReference type="SAM" id="Phobius"/>
    </source>
</evidence>
<feature type="disulfide bond" evidence="3">
    <location>
        <begin position="1352"/>
        <end position="1369"/>
    </location>
</feature>
<feature type="domain" description="CUB" evidence="7">
    <location>
        <begin position="1548"/>
        <end position="1671"/>
    </location>
</feature>
<feature type="domain" description="CUB" evidence="7">
    <location>
        <begin position="1802"/>
        <end position="1933"/>
    </location>
</feature>
<dbReference type="SUPFAM" id="SSF116846">
    <property type="entry name" value="MIT domain"/>
    <property type="match status" value="1"/>
</dbReference>
<evidence type="ECO:0000256" key="4">
    <source>
        <dbReference type="PROSITE-ProRule" id="PRU00479"/>
    </source>
</evidence>
<dbReference type="SMART" id="SM00745">
    <property type="entry name" value="MIT"/>
    <property type="match status" value="1"/>
</dbReference>
<feature type="domain" description="CUB" evidence="7">
    <location>
        <begin position="966"/>
        <end position="1082"/>
    </location>
</feature>
<feature type="coiled-coil region" evidence="5">
    <location>
        <begin position="58"/>
        <end position="85"/>
    </location>
</feature>
<dbReference type="InterPro" id="IPR000562">
    <property type="entry name" value="FN_type2_dom"/>
</dbReference>
<dbReference type="Gene3D" id="2.60.120.290">
    <property type="entry name" value="Spermadhesin, CUB domain"/>
    <property type="match status" value="5"/>
</dbReference>
<keyword evidence="5" id="KW-0175">Coiled coil</keyword>
<dbReference type="SUPFAM" id="SSF49854">
    <property type="entry name" value="Spermadhesin, CUB domain"/>
    <property type="match status" value="6"/>
</dbReference>
<dbReference type="EMBL" id="CAJNOQ010003484">
    <property type="protein sequence ID" value="CAF1014784.1"/>
    <property type="molecule type" value="Genomic_DNA"/>
</dbReference>
<evidence type="ECO:0000259" key="7">
    <source>
        <dbReference type="PROSITE" id="PS01180"/>
    </source>
</evidence>
<keyword evidence="11" id="KW-1185">Reference proteome</keyword>
<dbReference type="InterPro" id="IPR013806">
    <property type="entry name" value="Kringle-like"/>
</dbReference>
<feature type="domain" description="CUB" evidence="7">
    <location>
        <begin position="152"/>
        <end position="263"/>
    </location>
</feature>
<dbReference type="OrthoDB" id="19553at2759"/>
<keyword evidence="1" id="KW-0677">Repeat</keyword>
<proteinExistence type="predicted"/>
<accession>A0A814HSM4</accession>
<evidence type="ECO:0000313" key="10">
    <source>
        <dbReference type="EMBL" id="CAF3786289.1"/>
    </source>
</evidence>
<feature type="disulfide bond" evidence="3">
    <location>
        <begin position="208"/>
        <end position="225"/>
    </location>
</feature>
<feature type="domain" description="CUB" evidence="7">
    <location>
        <begin position="673"/>
        <end position="826"/>
    </location>
</feature>
<dbReference type="CDD" id="cd22823">
    <property type="entry name" value="Gal_Rha_Lectin"/>
    <property type="match status" value="4"/>
</dbReference>
<comment type="caution">
    <text evidence="4">Lacks conserved residue(s) required for the propagation of feature annotation.</text>
</comment>
<dbReference type="PROSITE" id="PS51092">
    <property type="entry name" value="FN2_2"/>
    <property type="match status" value="1"/>
</dbReference>
<dbReference type="PROSITE" id="PS01180">
    <property type="entry name" value="CUB"/>
    <property type="match status" value="8"/>
</dbReference>
<comment type="caution">
    <text evidence="9">The sequence shown here is derived from an EMBL/GenBank/DDBJ whole genome shotgun (WGS) entry which is preliminary data.</text>
</comment>
<dbReference type="SMART" id="SM00042">
    <property type="entry name" value="CUB"/>
    <property type="match status" value="5"/>
</dbReference>
<feature type="domain" description="CUB" evidence="7">
    <location>
        <begin position="412"/>
        <end position="526"/>
    </location>
</feature>
<feature type="domain" description="CUB" evidence="7">
    <location>
        <begin position="2066"/>
        <end position="2193"/>
    </location>
</feature>
<keyword evidence="6" id="KW-1133">Transmembrane helix</keyword>
<keyword evidence="6" id="KW-0812">Transmembrane</keyword>
<evidence type="ECO:0000256" key="3">
    <source>
        <dbReference type="PROSITE-ProRule" id="PRU00059"/>
    </source>
</evidence>
<dbReference type="Pfam" id="PF04212">
    <property type="entry name" value="MIT"/>
    <property type="match status" value="1"/>
</dbReference>
<dbReference type="SUPFAM" id="SSF57440">
    <property type="entry name" value="Kringle-like"/>
    <property type="match status" value="1"/>
</dbReference>
<reference evidence="9" key="1">
    <citation type="submission" date="2021-02" db="EMBL/GenBank/DDBJ databases">
        <authorList>
            <person name="Nowell W R."/>
        </authorList>
    </citation>
    <scope>NUCLEOTIDE SEQUENCE</scope>
</reference>
<feature type="disulfide bond" evidence="3">
    <location>
        <begin position="469"/>
        <end position="486"/>
    </location>
</feature>
<evidence type="ECO:0000313" key="9">
    <source>
        <dbReference type="EMBL" id="CAF1014784.1"/>
    </source>
</evidence>
<dbReference type="Gene3D" id="1.20.58.80">
    <property type="entry name" value="Phosphotransferase system, lactose/cellobiose-type IIA subunit"/>
    <property type="match status" value="1"/>
</dbReference>
<sequence length="2318" mass="257949">MNSPLTAASDTAAIELLKRADQLDGEKRYAEALNCYTEGVRMLLSVVKTFTSNDDRKRMAYRERITSYLERAEQLKKLIKEQEGSCVYSTGDCIADAISSITCLTDGVTCIVFASKKNLPTCENKLSNYLHIEYQCVPIIMQDTSKVYDVCQTGDITSDHGIITSPGYPTQFQTTTNECLRAIHVPDNKLIQLWLTDLYIGSSPSQNCQKDHVLVVDSVANHRHCSMKRFTYPTLCSTTIFIQYYATTTSTSYRGMRLYFEIIDRPSNINCPQVTVTPAPLSTTPMTIPFSTTPHMTTTAPIYAQLGIASPKIDVQLCKGQFKIISCPTNYLIAIHTILYAVVPSNECEAFNSATHCSITAESTLSCGKSCTVSYYGNKIIPTCSNQEATYQLVSYQCIPDNAPLLTDNQLCTNGPISINISKNGEFQSNNYPFPTEDENCTYHLKTDVGKIIHIYSLDVSLSDLNLDCKKNHLTIIDGDDQEVFCDVFYSELIYSSCSNEVAISYYIIDINPVLHYGVQLYIETEQRPADHCGKTDPPPTKPTDVTYITPTIPTISPTQFLGALSETDAVICFGDKPTFTCPFGYTFIIIDAFFGVKKSPTDACQFQQGDCIQDASSTITTCQHDDPICYLPFTVKRKLAHCQDLYADYMHVIYQCIPNKGLTPDLVTYDICASSDIITGFNGLLVSPGFPKYQTVTPECKRVIIPMREKALKIWINEMAISSGNFRTTNNDESQSLAKSADLIIHRSPSSLFINAEDHIRYGLRDVCPTDYLIINNANDISYMYCGTRKLVLQTLCATEIYIQYYAPSVGNSFYKGFKLYFEEVDKALDIFCHAGHSLFPNLSTTTEDPSVLPPWAVDSQLSPILPVFLCRGSIGKMSCPSNYVVSIYHSYYGVTGTGQCEAPDNSHCQQEAGLSLSCTHTCLVDYIIPKQLILCNNADADYLNIDYQCIPAQLNNGESSIDICSTSLTETLAINRGIITSPQFPQLGLQTRRCSKTIQTTPDKVWEIYIVDVFLESEDINGNCNDASLTLNDGNDGLTLCGLQQPQRILTSCSDKVKIEFTSNRQALGYRGFKLYFQTIDVPSNWACAPTGFSTTTSTKGPPPTTSKLPPSILIQTYGGTTNGSMQYCTFPFLHLNLLQSACLPPETAPTIGGSTDSWCSLTENFDVDKQWGYCYLGVTQTTLYDICPGQFMQLKCPAGYVIDIVASMYATKNPDSDPAQSCVYDVNDCFVSDGATAQQICGGKTSCIVYYFDKTLASCQNRRSSYLHIDYVCVPNAVPYITQYDFCGSTTTITPTSAEPIKRGFILSPNYPNTPPGLNCTITIQPPDQQDIYIYILDMQLTASLQQNCVKDKFIQIYDGLTQETCGQSYTNFLLNTCHSPLTLQLIKSSDSTSKGLKLYFEFIERSIDTTCPLPPPISSTKPTLTTQGPLPDYYPYIQTPMQTKSFCYPDFTSLFGNNIQCTINNYVLVIRRAFHGKGSKCGYTHGDCVMQADSVYRTCAGKQACAMPFLTPVTVAECGSVATYLYIEYECMPDLTVHPPQDICSTQQTTLAMLGGTFISPSYPSYVVTQCDNISLRPEDNSDLILYMYLIELNIEAEDSTSGTCSNDYLTFSYKCDGQLIENKLCGTRKTQLLFETCNANETVQIAYKTQNQLQQQGGFALYYQYFQKPTEITTLPTRPTTMSTTRSTSTPDMVVAGPIQTETVCSGQTRTLSCPRNSVIALLQIDMGVSETDVCSFSRNDCFEERTYLYGVCAGQTACVIHFTPLPVADCSNKRATYLYAEYQCLPISGQIQMHTCDNESSINVQRSASILSRNYPTYTPSSENCAIQLHAPRLLGSPNDRSFKIYIVAFNLPSTTVSGGQGSQCDDVNDAYVDLYDDFDKKIRLCGNLHTRYIFETCSSTISIRFKDVSKQISVKYKGFNIYFEAVDRNPQDCSGITIVPPVLSIPLDIYDQTVCSSYGRGTVTMQCTENHGLLFLHSYQYSTSKPDECQINDQLCRYPSEQPQTLCRGQTMCTYTFVHQPYPPSFGCSVASPDLINFQYQCIPNILMQTPEYNIAVLCQDSTISFEKGFISTPNYPAFSYGKNCKIRIRLSNEDTTDLRYLRLYLLDLSIRQSPSVINQDMIPCYDSVTYGDLNTNNTLCGEIDEQKFLYETLNGILEIDFNTKTVLPTDDTLLLRGALFFFYVRKVAAPSTTYSPPPTTIETIEQTSTESPKNKHITAIIIGVVVGLCVVIILLGVVLHRKGLLFNVKKSSPDVHYQQNTVQIQDPARSSLAPTPFVMKEGLRPTSLENPLYSKQTLHFHNHPNGTTDA</sequence>
<dbReference type="CDD" id="cd00041">
    <property type="entry name" value="CUB"/>
    <property type="match status" value="3"/>
</dbReference>
<organism evidence="9 11">
    <name type="scientific">Didymodactylos carnosus</name>
    <dbReference type="NCBI Taxonomy" id="1234261"/>
    <lineage>
        <taxon>Eukaryota</taxon>
        <taxon>Metazoa</taxon>
        <taxon>Spiralia</taxon>
        <taxon>Gnathifera</taxon>
        <taxon>Rotifera</taxon>
        <taxon>Eurotatoria</taxon>
        <taxon>Bdelloidea</taxon>
        <taxon>Philodinida</taxon>
        <taxon>Philodinidae</taxon>
        <taxon>Didymodactylos</taxon>
    </lineage>
</organism>
<feature type="domain" description="CUB" evidence="7">
    <location>
        <begin position="1290"/>
        <end position="1407"/>
    </location>
</feature>
<evidence type="ECO:0000313" key="11">
    <source>
        <dbReference type="Proteomes" id="UP000663829"/>
    </source>
</evidence>
<evidence type="ECO:0000256" key="2">
    <source>
        <dbReference type="ARBA" id="ARBA00023157"/>
    </source>
</evidence>
<gene>
    <name evidence="9" type="ORF">GPM918_LOCUS14459</name>
    <name evidence="10" type="ORF">SRO942_LOCUS14459</name>
</gene>
<dbReference type="Pfam" id="PF00431">
    <property type="entry name" value="CUB"/>
    <property type="match status" value="3"/>
</dbReference>
<protein>
    <submittedName>
        <fullName evidence="9">Uncharacterized protein</fullName>
    </submittedName>
</protein>
<dbReference type="InterPro" id="IPR036943">
    <property type="entry name" value="FN_type2_sf"/>
</dbReference>
<dbReference type="Gene3D" id="2.10.10.10">
    <property type="entry name" value="Fibronectin, type II, collagen-binding"/>
    <property type="match status" value="1"/>
</dbReference>
<dbReference type="InterPro" id="IPR035914">
    <property type="entry name" value="Sperma_CUB_dom_sf"/>
</dbReference>
<evidence type="ECO:0000259" key="8">
    <source>
        <dbReference type="PROSITE" id="PS51092"/>
    </source>
</evidence>
<keyword evidence="6" id="KW-0472">Membrane</keyword>
<feature type="domain" description="Fibronectin type-II" evidence="8">
    <location>
        <begin position="1126"/>
        <end position="1179"/>
    </location>
</feature>
<feature type="transmembrane region" description="Helical" evidence="6">
    <location>
        <begin position="2225"/>
        <end position="2247"/>
    </location>
</feature>